<accession>A0A367YJ90</accession>
<dbReference type="STRING" id="5486.A0A367YJ90"/>
<feature type="compositionally biased region" description="Low complexity" evidence="3">
    <location>
        <begin position="33"/>
        <end position="49"/>
    </location>
</feature>
<dbReference type="InterPro" id="IPR001763">
    <property type="entry name" value="Rhodanese-like_dom"/>
</dbReference>
<feature type="domain" description="Tyrosine specific protein phosphatases" evidence="5">
    <location>
        <begin position="705"/>
        <end position="787"/>
    </location>
</feature>
<evidence type="ECO:0000256" key="1">
    <source>
        <dbReference type="ARBA" id="ARBA00009649"/>
    </source>
</evidence>
<dbReference type="InterPro" id="IPR003595">
    <property type="entry name" value="Tyr_Pase_cat"/>
</dbReference>
<feature type="region of interest" description="Disordered" evidence="3">
    <location>
        <begin position="1"/>
        <end position="72"/>
    </location>
</feature>
<dbReference type="InterPro" id="IPR036873">
    <property type="entry name" value="Rhodanese-like_dom_sf"/>
</dbReference>
<dbReference type="OrthoDB" id="6058203at2759"/>
<evidence type="ECO:0000259" key="6">
    <source>
        <dbReference type="PROSITE" id="PS50206"/>
    </source>
</evidence>
<proteinExistence type="inferred from homology"/>
<dbReference type="Gene3D" id="3.90.190.10">
    <property type="entry name" value="Protein tyrosine phosphatase superfamily"/>
    <property type="match status" value="1"/>
</dbReference>
<name>A0A367YJ90_9ASCO</name>
<organism evidence="7 8">
    <name type="scientific">Candida viswanathii</name>
    <dbReference type="NCBI Taxonomy" id="5486"/>
    <lineage>
        <taxon>Eukaryota</taxon>
        <taxon>Fungi</taxon>
        <taxon>Dikarya</taxon>
        <taxon>Ascomycota</taxon>
        <taxon>Saccharomycotina</taxon>
        <taxon>Pichiomycetes</taxon>
        <taxon>Debaryomycetaceae</taxon>
        <taxon>Candida/Lodderomyces clade</taxon>
        <taxon>Candida</taxon>
    </lineage>
</organism>
<dbReference type="PRINTS" id="PR00700">
    <property type="entry name" value="PRTYPHPHTASE"/>
</dbReference>
<evidence type="ECO:0000256" key="3">
    <source>
        <dbReference type="SAM" id="MobiDB-lite"/>
    </source>
</evidence>
<dbReference type="EC" id="3.1.3.48" evidence="2"/>
<dbReference type="GO" id="GO:0004725">
    <property type="term" value="F:protein tyrosine phosphatase activity"/>
    <property type="evidence" value="ECO:0007669"/>
    <property type="project" value="UniProtKB-EC"/>
</dbReference>
<feature type="compositionally biased region" description="Low complexity" evidence="3">
    <location>
        <begin position="1"/>
        <end position="26"/>
    </location>
</feature>
<protein>
    <recommendedName>
        <fullName evidence="2">protein-tyrosine-phosphatase</fullName>
        <ecNumber evidence="2">3.1.3.48</ecNumber>
    </recommendedName>
</protein>
<dbReference type="InterPro" id="IPR050348">
    <property type="entry name" value="Protein-Tyr_Phosphatase"/>
</dbReference>
<dbReference type="PROSITE" id="PS50206">
    <property type="entry name" value="RHODANESE_3"/>
    <property type="match status" value="1"/>
</dbReference>
<dbReference type="PANTHER" id="PTHR19134">
    <property type="entry name" value="RECEPTOR-TYPE TYROSINE-PROTEIN PHOSPHATASE"/>
    <property type="match status" value="1"/>
</dbReference>
<dbReference type="InterPro" id="IPR016130">
    <property type="entry name" value="Tyr_Pase_AS"/>
</dbReference>
<dbReference type="PANTHER" id="PTHR19134:SF561">
    <property type="entry name" value="PROTEIN TYROSINE PHOSPHATASE 36E, ISOFORM A"/>
    <property type="match status" value="1"/>
</dbReference>
<evidence type="ECO:0000259" key="4">
    <source>
        <dbReference type="PROSITE" id="PS50055"/>
    </source>
</evidence>
<evidence type="ECO:0000256" key="2">
    <source>
        <dbReference type="ARBA" id="ARBA00013064"/>
    </source>
</evidence>
<dbReference type="Pfam" id="PF00102">
    <property type="entry name" value="Y_phosphatase"/>
    <property type="match status" value="1"/>
</dbReference>
<evidence type="ECO:0000313" key="8">
    <source>
        <dbReference type="Proteomes" id="UP000253472"/>
    </source>
</evidence>
<comment type="similarity">
    <text evidence="1">Belongs to the protein-tyrosine phosphatase family. Non-receptor class subfamily.</text>
</comment>
<dbReference type="SMART" id="SM00404">
    <property type="entry name" value="PTPc_motif"/>
    <property type="match status" value="1"/>
</dbReference>
<feature type="domain" description="Tyrosine-protein phosphatase" evidence="4">
    <location>
        <begin position="548"/>
        <end position="796"/>
    </location>
</feature>
<feature type="region of interest" description="Disordered" evidence="3">
    <location>
        <begin position="101"/>
        <end position="127"/>
    </location>
</feature>
<sequence length="802" mass="91138">MSKETMTFTFPNNTTTTTTTTQFKFQQPPPITPTSTTTTSNNSFSSPLSQTTTNTTPRKRQPRHKSVNDSISSITSSASDLTIYESSILSTKQLSTDTLVDDKQLPQPPSSATLKHKYNQSLDSNRTLVSLDENEEDKMKYANPSHNHHHHHHHSSTSTSSPIDSFFQLSTPPPPIKDPQPDFQQQPAGGRPKLPTMQSLPHLKKQVTLPSLSFDLSLKNIKQEQLKRLNYIPLPNFRPQIEKLSDRILYVCPIEFHALCTIKENLIIDIRPFVEYSKSHIKSSLNICLPSTLLKRNNFSLIRSINSLPDFEKLKFTEFLNDPKGSLVVYDSAENSSNLYHICNKIITCPNFMSSPEKKICLMDTNFQRFGELFPNALETANSELEDNNFLSPIIVPEKLRSSSVSDLSPYHKATPLSSSSSSSMLSANTPILSTNFTLPTKCKSFKIRHNEELPTIPCGNPFEENTANLFKLGNIPKDCSHIPRWVTETILDKSGRPITHRINDQFYALEKLEQKRLITALSLNTVNDISPMNEVAPKISCGIEFGNKNRYKDIFLYDHSRVELGHTNNNPNDILNYINASYIEPPEKFRHPQSKYIATQGPLDETMGDLWKLVMIRKIPLVISLTDSIENGVMKCAPFWQSGIYKSYEDTIKVTVVDNEEVEENLIVRTFKIKCNDEPTRQVKQIQLLSWPDMGTTSNPEDILKVIELKQKILQESSEEDKTTLVHCSAGCGRTGTLCVIDTLINYLNDQNGRDDVDANEDPVFEITNHFRKLRISMVQTLKQYYLIYETLLSYFDNDKR</sequence>
<dbReference type="CDD" id="cd18533">
    <property type="entry name" value="PTP_fungal"/>
    <property type="match status" value="1"/>
</dbReference>
<dbReference type="SUPFAM" id="SSF52799">
    <property type="entry name" value="(Phosphotyrosine protein) phosphatases II"/>
    <property type="match status" value="1"/>
</dbReference>
<dbReference type="PROSITE" id="PS00383">
    <property type="entry name" value="TYR_PHOSPHATASE_1"/>
    <property type="match status" value="1"/>
</dbReference>
<dbReference type="SUPFAM" id="SSF52821">
    <property type="entry name" value="Rhodanese/Cell cycle control phosphatase"/>
    <property type="match status" value="1"/>
</dbReference>
<dbReference type="SMART" id="SM00194">
    <property type="entry name" value="PTPc"/>
    <property type="match status" value="1"/>
</dbReference>
<dbReference type="PROSITE" id="PS50056">
    <property type="entry name" value="TYR_PHOSPHATASE_2"/>
    <property type="match status" value="1"/>
</dbReference>
<evidence type="ECO:0000313" key="7">
    <source>
        <dbReference type="EMBL" id="RCK65908.1"/>
    </source>
</evidence>
<comment type="caution">
    <text evidence="7">The sequence shown here is derived from an EMBL/GenBank/DDBJ whole genome shotgun (WGS) entry which is preliminary data.</text>
</comment>
<keyword evidence="8" id="KW-1185">Reference proteome</keyword>
<feature type="compositionally biased region" description="Basic residues" evidence="3">
    <location>
        <begin position="146"/>
        <end position="155"/>
    </location>
</feature>
<dbReference type="EMBL" id="QLNQ01000018">
    <property type="protein sequence ID" value="RCK65908.1"/>
    <property type="molecule type" value="Genomic_DNA"/>
</dbReference>
<dbReference type="Proteomes" id="UP000253472">
    <property type="component" value="Unassembled WGS sequence"/>
</dbReference>
<gene>
    <name evidence="7" type="primary">pyp1</name>
    <name evidence="7" type="ORF">Cantr_01676</name>
</gene>
<dbReference type="InterPro" id="IPR029021">
    <property type="entry name" value="Prot-tyrosine_phosphatase-like"/>
</dbReference>
<dbReference type="PROSITE" id="PS50055">
    <property type="entry name" value="TYR_PHOSPHATASE_PTP"/>
    <property type="match status" value="1"/>
</dbReference>
<dbReference type="AlphaFoldDB" id="A0A367YJ90"/>
<feature type="domain" description="Rhodanese" evidence="6">
    <location>
        <begin position="261"/>
        <end position="329"/>
    </location>
</feature>
<dbReference type="InterPro" id="IPR000387">
    <property type="entry name" value="Tyr_Pase_dom"/>
</dbReference>
<dbReference type="Pfam" id="PF00581">
    <property type="entry name" value="Rhodanese"/>
    <property type="match status" value="1"/>
</dbReference>
<reference evidence="7 8" key="1">
    <citation type="submission" date="2018-06" db="EMBL/GenBank/DDBJ databases">
        <title>Whole genome sequencing of Candida tropicalis (genome annotated by CSBL at Korea University).</title>
        <authorList>
            <person name="Ahn J."/>
        </authorList>
    </citation>
    <scope>NUCLEOTIDE SEQUENCE [LARGE SCALE GENOMIC DNA]</scope>
    <source>
        <strain evidence="7 8">ATCC 20962</strain>
    </source>
</reference>
<evidence type="ECO:0000259" key="5">
    <source>
        <dbReference type="PROSITE" id="PS50056"/>
    </source>
</evidence>
<dbReference type="Gene3D" id="3.40.250.10">
    <property type="entry name" value="Rhodanese-like domain"/>
    <property type="match status" value="1"/>
</dbReference>
<feature type="region of interest" description="Disordered" evidence="3">
    <location>
        <begin position="140"/>
        <end position="191"/>
    </location>
</feature>
<dbReference type="InterPro" id="IPR000242">
    <property type="entry name" value="PTP_cat"/>
</dbReference>